<protein>
    <submittedName>
        <fullName evidence="2">Uncharacterized protein</fullName>
    </submittedName>
</protein>
<gene>
    <name evidence="2" type="ORF">TPELB_06150</name>
</gene>
<dbReference type="InterPro" id="IPR036259">
    <property type="entry name" value="MFS_trans_sf"/>
</dbReference>
<dbReference type="EMBL" id="CP154622">
    <property type="protein sequence ID" value="XAM40313.1"/>
    <property type="molecule type" value="Genomic_DNA"/>
</dbReference>
<evidence type="ECO:0000313" key="2">
    <source>
        <dbReference type="EMBL" id="XAM40313.1"/>
    </source>
</evidence>
<organism evidence="2 3">
    <name type="scientific">Terrisporobacter petrolearius</name>
    <dbReference type="NCBI Taxonomy" id="1460447"/>
    <lineage>
        <taxon>Bacteria</taxon>
        <taxon>Bacillati</taxon>
        <taxon>Bacillota</taxon>
        <taxon>Clostridia</taxon>
        <taxon>Peptostreptococcales</taxon>
        <taxon>Peptostreptococcaceae</taxon>
        <taxon>Terrisporobacter</taxon>
    </lineage>
</organism>
<evidence type="ECO:0000313" key="3">
    <source>
        <dbReference type="Proteomes" id="UP001477947"/>
    </source>
</evidence>
<evidence type="ECO:0000256" key="1">
    <source>
        <dbReference type="SAM" id="Phobius"/>
    </source>
</evidence>
<keyword evidence="1" id="KW-0812">Transmembrane</keyword>
<proteinExistence type="predicted"/>
<keyword evidence="3" id="KW-1185">Reference proteome</keyword>
<dbReference type="Proteomes" id="UP001477947">
    <property type="component" value="Chromosome"/>
</dbReference>
<reference evidence="2 3" key="1">
    <citation type="submission" date="2024-04" db="EMBL/GenBank/DDBJ databases">
        <title>Isolation and characterization of novel acetogenic strains of the genera Terrisporobacter and Acetoanaerobium.</title>
        <authorList>
            <person name="Boeer T."/>
            <person name="Schueler M.A."/>
            <person name="Lueschen A."/>
            <person name="Eysell L."/>
            <person name="Droege J."/>
            <person name="Heinemann M."/>
            <person name="Engelhardt L."/>
            <person name="Basen M."/>
            <person name="Daniel R."/>
        </authorList>
    </citation>
    <scope>NUCLEOTIDE SEQUENCE [LARGE SCALE GENOMIC DNA]</scope>
    <source>
        <strain evidence="2 3">ELB</strain>
    </source>
</reference>
<feature type="transmembrane region" description="Helical" evidence="1">
    <location>
        <begin position="30"/>
        <end position="50"/>
    </location>
</feature>
<dbReference type="SUPFAM" id="SSF103473">
    <property type="entry name" value="MFS general substrate transporter"/>
    <property type="match status" value="1"/>
</dbReference>
<name>A0ABZ3FCC8_9FIRM</name>
<keyword evidence="1" id="KW-0472">Membrane</keyword>
<sequence length="56" mass="5963">MSMASFMMFVGGAIGTNLNGMILEKGTIGIIFLTSSIAMLILAVLSMSVLRYCSKK</sequence>
<accession>A0ABZ3FCC8</accession>
<keyword evidence="1" id="KW-1133">Transmembrane helix</keyword>